<evidence type="ECO:0000259" key="2">
    <source>
        <dbReference type="Pfam" id="PF08242"/>
    </source>
</evidence>
<dbReference type="Proteomes" id="UP000783037">
    <property type="component" value="Unassembled WGS sequence"/>
</dbReference>
<keyword evidence="3" id="KW-0808">Transferase</keyword>
<keyword evidence="1" id="KW-0175">Coiled coil</keyword>
<comment type="caution">
    <text evidence="3">The sequence shown here is derived from an EMBL/GenBank/DDBJ whole genome shotgun (WGS) entry which is preliminary data.</text>
</comment>
<evidence type="ECO:0000313" key="4">
    <source>
        <dbReference type="Proteomes" id="UP000783037"/>
    </source>
</evidence>
<dbReference type="Gene3D" id="3.40.50.150">
    <property type="entry name" value="Vaccinia Virus protein VP39"/>
    <property type="match status" value="1"/>
</dbReference>
<dbReference type="InterPro" id="IPR013217">
    <property type="entry name" value="Methyltransf_12"/>
</dbReference>
<accession>A0A8T3VEM7</accession>
<feature type="coiled-coil region" evidence="1">
    <location>
        <begin position="546"/>
        <end position="587"/>
    </location>
</feature>
<dbReference type="CDD" id="cd02440">
    <property type="entry name" value="AdoMet_MTases"/>
    <property type="match status" value="1"/>
</dbReference>
<sequence length="604" mass="70922">MATINKKFYNNETEYSDGSIEDEILDMVKSTDDLESILINDSRWPVFYHLSYLRENLLNWYPFKEDSNLLEIGAGCGALTGLFCNKLSKVTAVELTDRRSQIIYNRHKNYPNLEIFPGNLNNMEFEEKFDYIILCGVLEYATRFTPTDNPHVDFLKKIKSMLSEDGVILVAIENRIGLKYLSGSKEDHIAKSFVGIDNYPNDNSVKTFSRFELEEVIKEAGFNNYKFFYPYPDYKFPTIIHTDDLIEEIPVLTNAPNPDYEKIKLFNDGNLNLTLSKENISKYFANSFLVELRNSEVIPKTDKIKYSKLSARREKKFRIGTQIYEKNDNTVVSKFPLNSTSEEHVEKMHYYSKNNFGKIKCLDSVLENKNLIYSYLDELNLSNILTNLLLKDPTKKQAIDELKKVYEAIEFDSSETDKYHTSEFSEVFGSEQINKPLHCHEVSNLDFIFNNLFYVNDELLAIDYEWCFDFPIPVEYIFWRSLNFEYYHNDVFKKLFTIEEIFDELKLDKTGIPTFKKWEDHFMEYVGGPVIPNQKIVTGEQIIRDLKHYKKLANDKEKEIKSLKKQMKKLEKNNSTLKSKLKLMEDSNSWKITSPLRNVMKKMK</sequence>
<feature type="domain" description="Methyltransferase type 12" evidence="2">
    <location>
        <begin position="70"/>
        <end position="168"/>
    </location>
</feature>
<gene>
    <name evidence="3" type="ORF">E7Z79_01300</name>
</gene>
<protein>
    <submittedName>
        <fullName evidence="3">Class I SAM-dependent methyltransferase</fullName>
    </submittedName>
</protein>
<dbReference type="InterPro" id="IPR029063">
    <property type="entry name" value="SAM-dependent_MTases_sf"/>
</dbReference>
<dbReference type="RefSeq" id="WP_303738177.1">
    <property type="nucleotide sequence ID" value="NZ_SUTK01000003.1"/>
</dbReference>
<evidence type="ECO:0000313" key="3">
    <source>
        <dbReference type="EMBL" id="MBE6501058.1"/>
    </source>
</evidence>
<evidence type="ECO:0000256" key="1">
    <source>
        <dbReference type="SAM" id="Coils"/>
    </source>
</evidence>
<dbReference type="GO" id="GO:0008168">
    <property type="term" value="F:methyltransferase activity"/>
    <property type="evidence" value="ECO:0007669"/>
    <property type="project" value="UniProtKB-KW"/>
</dbReference>
<dbReference type="Pfam" id="PF08242">
    <property type="entry name" value="Methyltransf_12"/>
    <property type="match status" value="1"/>
</dbReference>
<proteinExistence type="predicted"/>
<reference evidence="3" key="1">
    <citation type="submission" date="2019-04" db="EMBL/GenBank/DDBJ databases">
        <title>Evolution of Biomass-Degrading Anaerobic Consortia Revealed by Metagenomics.</title>
        <authorList>
            <person name="Peng X."/>
        </authorList>
    </citation>
    <scope>NUCLEOTIDE SEQUENCE</scope>
    <source>
        <strain evidence="3">SIG18</strain>
    </source>
</reference>
<dbReference type="GO" id="GO:0032259">
    <property type="term" value="P:methylation"/>
    <property type="evidence" value="ECO:0007669"/>
    <property type="project" value="UniProtKB-KW"/>
</dbReference>
<dbReference type="SUPFAM" id="SSF53335">
    <property type="entry name" value="S-adenosyl-L-methionine-dependent methyltransferases"/>
    <property type="match status" value="1"/>
</dbReference>
<name>A0A8T3VEM7_9EURY</name>
<dbReference type="EMBL" id="SUTK01000003">
    <property type="protein sequence ID" value="MBE6501058.1"/>
    <property type="molecule type" value="Genomic_DNA"/>
</dbReference>
<keyword evidence="3" id="KW-0489">Methyltransferase</keyword>
<dbReference type="AlphaFoldDB" id="A0A8T3VEM7"/>
<organism evidence="3 4">
    <name type="scientific">Methanobrevibacter thaueri</name>
    <dbReference type="NCBI Taxonomy" id="190975"/>
    <lineage>
        <taxon>Archaea</taxon>
        <taxon>Methanobacteriati</taxon>
        <taxon>Methanobacteriota</taxon>
        <taxon>Methanomada group</taxon>
        <taxon>Methanobacteria</taxon>
        <taxon>Methanobacteriales</taxon>
        <taxon>Methanobacteriaceae</taxon>
        <taxon>Methanobrevibacter</taxon>
    </lineage>
</organism>